<dbReference type="Pfam" id="PF02518">
    <property type="entry name" value="HATPase_c"/>
    <property type="match status" value="1"/>
</dbReference>
<evidence type="ECO:0000259" key="7">
    <source>
        <dbReference type="Pfam" id="PF07730"/>
    </source>
</evidence>
<dbReference type="PANTHER" id="PTHR24421">
    <property type="entry name" value="NITRATE/NITRITE SENSOR PROTEIN NARX-RELATED"/>
    <property type="match status" value="1"/>
</dbReference>
<dbReference type="Proteomes" id="UP000631670">
    <property type="component" value="Unassembled WGS sequence"/>
</dbReference>
<feature type="transmembrane region" description="Helical" evidence="4">
    <location>
        <begin position="139"/>
        <end position="159"/>
    </location>
</feature>
<evidence type="ECO:0000256" key="2">
    <source>
        <dbReference type="ARBA" id="ARBA00022777"/>
    </source>
</evidence>
<keyword evidence="4" id="KW-0812">Transmembrane</keyword>
<evidence type="ECO:0000313" key="8">
    <source>
        <dbReference type="EMBL" id="MBE1493139.1"/>
    </source>
</evidence>
<comment type="caution">
    <text evidence="8">The sequence shown here is derived from an EMBL/GenBank/DDBJ whole genome shotgun (WGS) entry which is preliminary data.</text>
</comment>
<accession>A0ABR9HQD8</accession>
<evidence type="ECO:0000256" key="5">
    <source>
        <dbReference type="SAM" id="SignalP"/>
    </source>
</evidence>
<evidence type="ECO:0000256" key="3">
    <source>
        <dbReference type="ARBA" id="ARBA00023012"/>
    </source>
</evidence>
<dbReference type="EMBL" id="JADBEG010000001">
    <property type="protein sequence ID" value="MBE1493139.1"/>
    <property type="molecule type" value="Genomic_DNA"/>
</dbReference>
<reference evidence="8 9" key="1">
    <citation type="submission" date="2020-10" db="EMBL/GenBank/DDBJ databases">
        <title>Sequencing the genomes of 1000 actinobacteria strains.</title>
        <authorList>
            <person name="Klenk H.-P."/>
        </authorList>
    </citation>
    <scope>NUCLEOTIDE SEQUENCE [LARGE SCALE GENOMIC DNA]</scope>
    <source>
        <strain evidence="8 9">DSM 44653</strain>
    </source>
</reference>
<keyword evidence="5" id="KW-0732">Signal</keyword>
<dbReference type="RefSeq" id="WP_086860609.1">
    <property type="nucleotide sequence ID" value="NZ_JADBEG010000001.1"/>
</dbReference>
<proteinExistence type="predicted"/>
<dbReference type="SUPFAM" id="SSF55874">
    <property type="entry name" value="ATPase domain of HSP90 chaperone/DNA topoisomerase II/histidine kinase"/>
    <property type="match status" value="1"/>
</dbReference>
<protein>
    <submittedName>
        <fullName evidence="8">Two-component system sensor histidine kinase DesK</fullName>
        <ecNumber evidence="8">2.7.13.3</ecNumber>
    </submittedName>
</protein>
<feature type="domain" description="Signal transduction histidine kinase subgroup 3 dimerisation and phosphoacceptor" evidence="7">
    <location>
        <begin position="176"/>
        <end position="237"/>
    </location>
</feature>
<dbReference type="Gene3D" id="3.30.565.10">
    <property type="entry name" value="Histidine kinase-like ATPase, C-terminal domain"/>
    <property type="match status" value="1"/>
</dbReference>
<dbReference type="GO" id="GO:0004673">
    <property type="term" value="F:protein histidine kinase activity"/>
    <property type="evidence" value="ECO:0007669"/>
    <property type="project" value="UniProtKB-EC"/>
</dbReference>
<dbReference type="Gene3D" id="1.20.5.1930">
    <property type="match status" value="1"/>
</dbReference>
<feature type="signal peptide" evidence="5">
    <location>
        <begin position="1"/>
        <end position="19"/>
    </location>
</feature>
<dbReference type="InterPro" id="IPR003594">
    <property type="entry name" value="HATPase_dom"/>
</dbReference>
<dbReference type="PANTHER" id="PTHR24421:SF63">
    <property type="entry name" value="SENSOR HISTIDINE KINASE DESK"/>
    <property type="match status" value="1"/>
</dbReference>
<dbReference type="InterPro" id="IPR011712">
    <property type="entry name" value="Sig_transdc_His_kin_sub3_dim/P"/>
</dbReference>
<dbReference type="CDD" id="cd16917">
    <property type="entry name" value="HATPase_UhpB-NarQ-NarX-like"/>
    <property type="match status" value="1"/>
</dbReference>
<dbReference type="InterPro" id="IPR036890">
    <property type="entry name" value="HATPase_C_sf"/>
</dbReference>
<keyword evidence="9" id="KW-1185">Reference proteome</keyword>
<feature type="chain" id="PRO_5047445984" evidence="5">
    <location>
        <begin position="20"/>
        <end position="358"/>
    </location>
</feature>
<evidence type="ECO:0000256" key="4">
    <source>
        <dbReference type="SAM" id="Phobius"/>
    </source>
</evidence>
<keyword evidence="4" id="KW-0472">Membrane</keyword>
<organism evidence="8 9">
    <name type="scientific">Amycolatopsis lexingtonensis</name>
    <dbReference type="NCBI Taxonomy" id="218822"/>
    <lineage>
        <taxon>Bacteria</taxon>
        <taxon>Bacillati</taxon>
        <taxon>Actinomycetota</taxon>
        <taxon>Actinomycetes</taxon>
        <taxon>Pseudonocardiales</taxon>
        <taxon>Pseudonocardiaceae</taxon>
        <taxon>Amycolatopsis</taxon>
    </lineage>
</organism>
<feature type="domain" description="Histidine kinase/HSP90-like ATPase" evidence="6">
    <location>
        <begin position="275"/>
        <end position="357"/>
    </location>
</feature>
<dbReference type="EC" id="2.7.13.3" evidence="8"/>
<feature type="transmembrane region" description="Helical" evidence="4">
    <location>
        <begin position="65"/>
        <end position="82"/>
    </location>
</feature>
<keyword evidence="1 8" id="KW-0808">Transferase</keyword>
<dbReference type="InterPro" id="IPR050482">
    <property type="entry name" value="Sensor_HK_TwoCompSys"/>
</dbReference>
<sequence length="358" mass="37235">MRWLAAARLAAVLSTATVADPVIGAITSLGWSSPRTLVGVPLALVVAACTASVCWVSIPPPQRAAAPVALGGVVIGSIALTPVLTDRWLYTAPFFLLSGLLLSLRGPARPAAAAAVFAGVFVAARVQGHDLPRTGEFALMLAGFAVVLTGVIGVLRVYVDLHTAQDDVRRLAGDAERLRLAAELHDSLSHDLVRIALNCDVAAARLPAEADGDVRSALAAASADARDALRGVREVINGDQRADIHDELRAGAGLLHARGIEMVLLGQPPAGVEVLRWVVREGLTNVVKHSVGAHLCQIRFANTASHHEVRIEDNGTGGSVPSEGAGLTGLRRRVESAGGSLDFGSRRSGTTLTVRLPA</sequence>
<keyword evidence="2 8" id="KW-0418">Kinase</keyword>
<evidence type="ECO:0000256" key="1">
    <source>
        <dbReference type="ARBA" id="ARBA00022679"/>
    </source>
</evidence>
<name>A0ABR9HQD8_9PSEU</name>
<keyword evidence="3" id="KW-0902">Two-component regulatory system</keyword>
<keyword evidence="4" id="KW-1133">Transmembrane helix</keyword>
<gene>
    <name evidence="8" type="ORF">H4696_000239</name>
</gene>
<feature type="transmembrane region" description="Helical" evidence="4">
    <location>
        <begin position="38"/>
        <end position="58"/>
    </location>
</feature>
<evidence type="ECO:0000259" key="6">
    <source>
        <dbReference type="Pfam" id="PF02518"/>
    </source>
</evidence>
<dbReference type="Pfam" id="PF07730">
    <property type="entry name" value="HisKA_3"/>
    <property type="match status" value="1"/>
</dbReference>
<evidence type="ECO:0000313" key="9">
    <source>
        <dbReference type="Proteomes" id="UP000631670"/>
    </source>
</evidence>